<keyword evidence="14" id="KW-1185">Reference proteome</keyword>
<dbReference type="PANTHER" id="PTHR10920">
    <property type="entry name" value="RIBOSOMAL RNA METHYLTRANSFERASE"/>
    <property type="match status" value="1"/>
</dbReference>
<dbReference type="GO" id="GO:0005730">
    <property type="term" value="C:nucleolus"/>
    <property type="evidence" value="ECO:0007669"/>
    <property type="project" value="UniProtKB-SubCell"/>
</dbReference>
<dbReference type="Pfam" id="PF01728">
    <property type="entry name" value="FtsJ"/>
    <property type="match status" value="1"/>
</dbReference>
<dbReference type="OrthoDB" id="1287559at2759"/>
<comment type="subcellular location">
    <subcellularLocation>
        <location evidence="1 8">Nucleus</location>
        <location evidence="1 8">Nucleolus</location>
    </subcellularLocation>
</comment>
<keyword evidence="5 8" id="KW-0808">Transferase</keyword>
<dbReference type="GO" id="GO:0030687">
    <property type="term" value="C:preribosome, large subunit precursor"/>
    <property type="evidence" value="ECO:0007669"/>
    <property type="project" value="TreeGrafter"/>
</dbReference>
<dbReference type="EC" id="2.1.1.-" evidence="8"/>
<sequence length="876" mass="99817">MKTRVKQGKERQDKYYYLAKEQGYRARSAFKIIQLAKKFNIFENCNVLVDLCAAPGGWLQVAAKHLPISSIIVGVDLVPIRPIKGVVTIQADIRTQRCRNLISQQLRGAEVDVVLHDGAPNVGANWNLDAFNQNVLVLEAAKLASQVLRKGGIFVTKIFRYLSLCINHIMLYRSADYNSLIWTLGKCFERVKVTKPSSSRNVSAEIFAVCIGFRTLKSLDPKLFNCEHVFISQATPTEEETNESAKITSLNQLLRQRKKVNKEGYEEGDDFREYNILDFVTTDNPPQMLVSSNRFVFRPRDKPETLEKDNELLKQILSHPLTTEEVRLLCSDLKVAGRSDLHHLLKWRHKICKDLFPVDKKPKVENEVAAYPEQVEEPEEDTLKRQELEVADRVRKELRRTERKQRRAMMKHKKAMAGNSVILDSDPSLFRLSTLKGRDIDDLMNDSPDSGDDSHSETLGQGGDDILYAGSDDNTSEADSMDLQFETDSEDDDKIAKMEVDLEVQHEMSKLTEETRPKSTKKLTRRQRVNEERGAELSSLLENMQYEARLKAQQEMQDSDDELDDSEDDDTGASGDVTDVEVIDDSQGGDDTNQIISEESPGETKATKTSGPTKDDRDTKRALEDAMIDRWFDQDVFHDQPRETARKQKTRENKNAKAKNKEPTFTVVPAISDADAVERARDAIELELSRNKETIAEVQAMGSLLVNKDTRMALIDGAYNKRTFDDGELPSWFEEDEKKHSNYELPVTKELMKRYKAKLHELKNRPIRKVLEARGRRKLRVERKLKSVLPRVEALQNSDTGGARTAKKLLRKVQNTASNKREKVYVVSRRGGTTTTAPTGGKGSRKVTKAVDKRMKKDNVRQKRKPKSRSRKARIH</sequence>
<dbReference type="GO" id="GO:0005840">
    <property type="term" value="C:ribosome"/>
    <property type="evidence" value="ECO:0007669"/>
    <property type="project" value="UniProtKB-KW"/>
</dbReference>
<evidence type="ECO:0000259" key="12">
    <source>
        <dbReference type="Pfam" id="PF11861"/>
    </source>
</evidence>
<feature type="compositionally biased region" description="Basic and acidic residues" evidence="9">
    <location>
        <begin position="849"/>
        <end position="861"/>
    </location>
</feature>
<dbReference type="Proteomes" id="UP001057455">
    <property type="component" value="Unassembled WGS sequence"/>
</dbReference>
<feature type="compositionally biased region" description="Basic residues" evidence="9">
    <location>
        <begin position="518"/>
        <end position="527"/>
    </location>
</feature>
<keyword evidence="13" id="KW-0689">Ribosomal protein</keyword>
<feature type="compositionally biased region" description="Basic and acidic residues" evidence="9">
    <location>
        <begin position="613"/>
        <end position="661"/>
    </location>
</feature>
<dbReference type="Pfam" id="PF11861">
    <property type="entry name" value="DUF3381"/>
    <property type="match status" value="1"/>
</dbReference>
<dbReference type="AlphaFoldDB" id="A0A9W5T935"/>
<evidence type="ECO:0000313" key="14">
    <source>
        <dbReference type="Proteomes" id="UP001057455"/>
    </source>
</evidence>
<feature type="compositionally biased region" description="Basic residues" evidence="9">
    <location>
        <begin position="862"/>
        <end position="876"/>
    </location>
</feature>
<keyword evidence="3 8" id="KW-0698">rRNA processing</keyword>
<dbReference type="InterPro" id="IPR050082">
    <property type="entry name" value="RNA_methyltr_RlmE"/>
</dbReference>
<comment type="similarity">
    <text evidence="8">Belongs to the class I-like SAM-binding methyltransferase superfamily. RNA methyltransferase RlmE family. SPB1 subfamily.</text>
</comment>
<feature type="compositionally biased region" description="Acidic residues" evidence="9">
    <location>
        <begin position="474"/>
        <end position="493"/>
    </location>
</feature>
<feature type="region of interest" description="Disordered" evidence="9">
    <location>
        <begin position="396"/>
        <end position="415"/>
    </location>
</feature>
<feature type="binding site" evidence="8">
    <location>
        <position position="76"/>
    </location>
    <ligand>
        <name>S-adenosyl-L-methionine</name>
        <dbReference type="ChEBI" id="CHEBI:59789"/>
    </ligand>
</feature>
<feature type="active site" description="Proton acceptor" evidence="8">
    <location>
        <position position="157"/>
    </location>
</feature>
<protein>
    <recommendedName>
        <fullName evidence="8">Putative rRNA methyltransferase</fullName>
        <ecNumber evidence="8">2.1.1.-</ecNumber>
    </recommendedName>
    <alternativeName>
        <fullName evidence="8">2'-O-ribose RNA methyltransferase SPB1 homolog</fullName>
    </alternativeName>
</protein>
<feature type="binding site" evidence="8">
    <location>
        <position position="117"/>
    </location>
    <ligand>
        <name>S-adenosyl-L-methionine</name>
        <dbReference type="ChEBI" id="CHEBI:59789"/>
    </ligand>
</feature>
<comment type="function">
    <text evidence="8">Probable methyltransferase involved in the maturation of rRNA and in the biogenesis of ribosomal subunits.</text>
</comment>
<keyword evidence="6 8" id="KW-0949">S-adenosyl-L-methionine</keyword>
<evidence type="ECO:0000256" key="8">
    <source>
        <dbReference type="HAMAP-Rule" id="MF_03163"/>
    </source>
</evidence>
<dbReference type="GO" id="GO:0016435">
    <property type="term" value="F:rRNA (guanine) methyltransferase activity"/>
    <property type="evidence" value="ECO:0007669"/>
    <property type="project" value="TreeGrafter"/>
</dbReference>
<evidence type="ECO:0000256" key="3">
    <source>
        <dbReference type="ARBA" id="ARBA00022552"/>
    </source>
</evidence>
<dbReference type="HAMAP" id="MF_03163">
    <property type="entry name" value="RNA_methyltr_E_SPB1"/>
    <property type="match status" value="1"/>
</dbReference>
<name>A0A9W5T935_BABOV</name>
<dbReference type="FunFam" id="3.40.50.150:FF:000004">
    <property type="entry name" value="AdoMet-dependent rRNA methyltransferase SPB1"/>
    <property type="match status" value="1"/>
</dbReference>
<dbReference type="InterPro" id="IPR002877">
    <property type="entry name" value="RNA_MeTrfase_FtsJ_dom"/>
</dbReference>
<feature type="region of interest" description="Disordered" evidence="9">
    <location>
        <begin position="439"/>
        <end position="661"/>
    </location>
</feature>
<organism evidence="13 14">
    <name type="scientific">Babesia ovis</name>
    <dbReference type="NCBI Taxonomy" id="5869"/>
    <lineage>
        <taxon>Eukaryota</taxon>
        <taxon>Sar</taxon>
        <taxon>Alveolata</taxon>
        <taxon>Apicomplexa</taxon>
        <taxon>Aconoidasida</taxon>
        <taxon>Piroplasmida</taxon>
        <taxon>Babesiidae</taxon>
        <taxon>Babesia</taxon>
    </lineage>
</organism>
<keyword evidence="4 8" id="KW-0489">Methyltransferase</keyword>
<dbReference type="SUPFAM" id="SSF53335">
    <property type="entry name" value="S-adenosyl-L-methionine-dependent methyltransferases"/>
    <property type="match status" value="1"/>
</dbReference>
<feature type="domain" description="DUF3381" evidence="12">
    <location>
        <begin position="256"/>
        <end position="415"/>
    </location>
</feature>
<feature type="compositionally biased region" description="Acidic residues" evidence="9">
    <location>
        <begin position="557"/>
        <end position="571"/>
    </location>
</feature>
<reference evidence="13" key="1">
    <citation type="submission" date="2019-12" db="EMBL/GenBank/DDBJ databases">
        <title>Genome sequence of Babesia ovis.</title>
        <authorList>
            <person name="Yamagishi J."/>
            <person name="Sevinc F."/>
            <person name="Xuan X."/>
        </authorList>
    </citation>
    <scope>NUCLEOTIDE SEQUENCE</scope>
    <source>
        <strain evidence="13">Selcuk</strain>
    </source>
</reference>
<dbReference type="EMBL" id="BLIY01000006">
    <property type="protein sequence ID" value="GFE53512.1"/>
    <property type="molecule type" value="Genomic_DNA"/>
</dbReference>
<evidence type="ECO:0000313" key="13">
    <source>
        <dbReference type="EMBL" id="GFE53512.1"/>
    </source>
</evidence>
<evidence type="ECO:0000256" key="2">
    <source>
        <dbReference type="ARBA" id="ARBA00022517"/>
    </source>
</evidence>
<dbReference type="Pfam" id="PF07780">
    <property type="entry name" value="Spb1_C"/>
    <property type="match status" value="1"/>
</dbReference>
<evidence type="ECO:0000256" key="1">
    <source>
        <dbReference type="ARBA" id="ARBA00004604"/>
    </source>
</evidence>
<dbReference type="InterPro" id="IPR024576">
    <property type="entry name" value="rRNA_MeTfrase_Spb1_DUF3381"/>
</dbReference>
<feature type="domain" description="Ribosomal RNA methyltransferase SPB1-like C-terminal" evidence="11">
    <location>
        <begin position="661"/>
        <end position="866"/>
    </location>
</feature>
<dbReference type="InterPro" id="IPR012920">
    <property type="entry name" value="rRNA_MeTfrase_SPB1-like_C"/>
</dbReference>
<evidence type="ECO:0000256" key="9">
    <source>
        <dbReference type="SAM" id="MobiDB-lite"/>
    </source>
</evidence>
<gene>
    <name evidence="13" type="ORF">BaOVIS_009160</name>
</gene>
<evidence type="ECO:0000256" key="5">
    <source>
        <dbReference type="ARBA" id="ARBA00022679"/>
    </source>
</evidence>
<accession>A0A9W5T935</accession>
<evidence type="ECO:0000259" key="11">
    <source>
        <dbReference type="Pfam" id="PF07780"/>
    </source>
</evidence>
<evidence type="ECO:0000256" key="7">
    <source>
        <dbReference type="ARBA" id="ARBA00023242"/>
    </source>
</evidence>
<dbReference type="HAMAP" id="MF_01547">
    <property type="entry name" value="RNA_methyltr_E"/>
    <property type="match status" value="1"/>
</dbReference>
<comment type="caution">
    <text evidence="13">The sequence shown here is derived from an EMBL/GenBank/DDBJ whole genome shotgun (WGS) entry which is preliminary data.</text>
</comment>
<dbReference type="InterPro" id="IPR028589">
    <property type="entry name" value="SPB1-like"/>
</dbReference>
<keyword evidence="2 8" id="KW-0690">Ribosome biogenesis</keyword>
<dbReference type="Gene3D" id="3.40.50.150">
    <property type="entry name" value="Vaccinia Virus protein VP39"/>
    <property type="match status" value="1"/>
</dbReference>
<keyword evidence="13" id="KW-0687">Ribonucleoprotein</keyword>
<evidence type="ECO:0000256" key="6">
    <source>
        <dbReference type="ARBA" id="ARBA00022691"/>
    </source>
</evidence>
<keyword evidence="7 8" id="KW-0539">Nucleus</keyword>
<feature type="binding site" evidence="8">
    <location>
        <position position="56"/>
    </location>
    <ligand>
        <name>S-adenosyl-L-methionine</name>
        <dbReference type="ChEBI" id="CHEBI:59789"/>
    </ligand>
</feature>
<dbReference type="InterPro" id="IPR015507">
    <property type="entry name" value="rRNA-MeTfrase_E"/>
</dbReference>
<feature type="compositionally biased region" description="Basic and acidic residues" evidence="9">
    <location>
        <begin position="494"/>
        <end position="517"/>
    </location>
</feature>
<dbReference type="GO" id="GO:0008650">
    <property type="term" value="F:rRNA (uridine-2'-O-)-methyltransferase activity"/>
    <property type="evidence" value="ECO:0007669"/>
    <property type="project" value="TreeGrafter"/>
</dbReference>
<dbReference type="PANTHER" id="PTHR10920:SF13">
    <property type="entry name" value="PRE-RRNA 2'-O-RIBOSE RNA METHYLTRANSFERASE FTSJ3"/>
    <property type="match status" value="1"/>
</dbReference>
<evidence type="ECO:0000259" key="10">
    <source>
        <dbReference type="Pfam" id="PF01728"/>
    </source>
</evidence>
<comment type="catalytic activity">
    <reaction evidence="8">
        <text>a ribonucleotide in rRNA + S-adenosyl-L-methionine = a 2'-O-methylribonucleotide in rRNA + S-adenosyl-L-homocysteine + H(+)</text>
        <dbReference type="Rhea" id="RHEA:48628"/>
        <dbReference type="Rhea" id="RHEA-COMP:12164"/>
        <dbReference type="Rhea" id="RHEA-COMP:12165"/>
        <dbReference type="ChEBI" id="CHEBI:15378"/>
        <dbReference type="ChEBI" id="CHEBI:57856"/>
        <dbReference type="ChEBI" id="CHEBI:59789"/>
        <dbReference type="ChEBI" id="CHEBI:90675"/>
        <dbReference type="ChEBI" id="CHEBI:90676"/>
    </reaction>
</comment>
<dbReference type="GO" id="GO:0000466">
    <property type="term" value="P:maturation of 5.8S rRNA from tricistronic rRNA transcript (SSU-rRNA, 5.8S rRNA, LSU-rRNA)"/>
    <property type="evidence" value="ECO:0007669"/>
    <property type="project" value="TreeGrafter"/>
</dbReference>
<dbReference type="GO" id="GO:0000463">
    <property type="term" value="P:maturation of LSU-rRNA from tricistronic rRNA transcript (SSU-rRNA, 5.8S rRNA, LSU-rRNA)"/>
    <property type="evidence" value="ECO:0007669"/>
    <property type="project" value="TreeGrafter"/>
</dbReference>
<feature type="domain" description="Ribosomal RNA methyltransferase FtsJ" evidence="10">
    <location>
        <begin position="24"/>
        <end position="213"/>
    </location>
</feature>
<dbReference type="InterPro" id="IPR029063">
    <property type="entry name" value="SAM-dependent_MTases_sf"/>
</dbReference>
<proteinExistence type="inferred from homology"/>
<evidence type="ECO:0000256" key="4">
    <source>
        <dbReference type="ARBA" id="ARBA00022603"/>
    </source>
</evidence>
<feature type="compositionally biased region" description="Acidic residues" evidence="9">
    <location>
        <begin position="578"/>
        <end position="588"/>
    </location>
</feature>
<feature type="region of interest" description="Disordered" evidence="9">
    <location>
        <begin position="830"/>
        <end position="876"/>
    </location>
</feature>
<feature type="binding site" evidence="8">
    <location>
        <position position="92"/>
    </location>
    <ligand>
        <name>S-adenosyl-L-methionine</name>
        <dbReference type="ChEBI" id="CHEBI:59789"/>
    </ligand>
</feature>
<dbReference type="CDD" id="cd02440">
    <property type="entry name" value="AdoMet_MTases"/>
    <property type="match status" value="1"/>
</dbReference>
<feature type="binding site" evidence="8">
    <location>
        <position position="58"/>
    </location>
    <ligand>
        <name>S-adenosyl-L-methionine</name>
        <dbReference type="ChEBI" id="CHEBI:59789"/>
    </ligand>
</feature>